<evidence type="ECO:0000313" key="1">
    <source>
        <dbReference type="EMBL" id="RMM04229.1"/>
    </source>
</evidence>
<dbReference type="EMBL" id="RBNL01000265">
    <property type="protein sequence ID" value="RMM04229.1"/>
    <property type="molecule type" value="Genomic_DNA"/>
</dbReference>
<dbReference type="AlphaFoldDB" id="A0A3M3AV69"/>
<sequence>MDQISEIVSVVSADTFTRPIYAGNAIATVQSIASCWHVELRR</sequence>
<name>A0A3M3AV69_PSEYM</name>
<evidence type="ECO:0000313" key="2">
    <source>
        <dbReference type="Proteomes" id="UP000282378"/>
    </source>
</evidence>
<dbReference type="Proteomes" id="UP000282378">
    <property type="component" value="Unassembled WGS sequence"/>
</dbReference>
<protein>
    <submittedName>
        <fullName evidence="1">Uncharacterized protein</fullName>
    </submittedName>
</protein>
<proteinExistence type="predicted"/>
<accession>A0A3M3AV69</accession>
<dbReference type="Gene3D" id="3.40.50.620">
    <property type="entry name" value="HUPs"/>
    <property type="match status" value="1"/>
</dbReference>
<comment type="caution">
    <text evidence="1">The sequence shown here is derived from an EMBL/GenBank/DDBJ whole genome shotgun (WGS) entry which is preliminary data.</text>
</comment>
<dbReference type="InterPro" id="IPR014729">
    <property type="entry name" value="Rossmann-like_a/b/a_fold"/>
</dbReference>
<dbReference type="SUPFAM" id="SSF52402">
    <property type="entry name" value="Adenine nucleotide alpha hydrolases-like"/>
    <property type="match status" value="1"/>
</dbReference>
<organism evidence="1 2">
    <name type="scientific">Pseudomonas syringae pv. maculicola</name>
    <dbReference type="NCBI Taxonomy" id="59511"/>
    <lineage>
        <taxon>Bacteria</taxon>
        <taxon>Pseudomonadati</taxon>
        <taxon>Pseudomonadota</taxon>
        <taxon>Gammaproteobacteria</taxon>
        <taxon>Pseudomonadales</taxon>
        <taxon>Pseudomonadaceae</taxon>
        <taxon>Pseudomonas</taxon>
    </lineage>
</organism>
<reference evidence="1 2" key="1">
    <citation type="submission" date="2018-08" db="EMBL/GenBank/DDBJ databases">
        <title>Recombination of ecologically and evolutionarily significant loci maintains genetic cohesion in the Pseudomonas syringae species complex.</title>
        <authorList>
            <person name="Dillon M."/>
            <person name="Thakur S."/>
            <person name="Almeida R.N.D."/>
            <person name="Weir B.S."/>
            <person name="Guttman D.S."/>
        </authorList>
    </citation>
    <scope>NUCLEOTIDE SEQUENCE [LARGE SCALE GENOMIC DNA]</scope>
    <source>
        <strain evidence="1 2">88_10</strain>
    </source>
</reference>
<gene>
    <name evidence="1" type="ORF">APX70_200174</name>
</gene>